<dbReference type="KEGG" id="maer:DAI18_02830"/>
<dbReference type="InterPro" id="IPR015421">
    <property type="entry name" value="PyrdxlP-dep_Trfase_major"/>
</dbReference>
<dbReference type="CDD" id="cd00609">
    <property type="entry name" value="AAT_like"/>
    <property type="match status" value="1"/>
</dbReference>
<dbReference type="Proteomes" id="UP000244173">
    <property type="component" value="Chromosome"/>
</dbReference>
<evidence type="ECO:0000256" key="3">
    <source>
        <dbReference type="ARBA" id="ARBA00022576"/>
    </source>
</evidence>
<protein>
    <recommendedName>
        <fullName evidence="2">Putative 8-amino-7-oxononanoate synthase</fullName>
    </recommendedName>
</protein>
<dbReference type="InterPro" id="IPR015422">
    <property type="entry name" value="PyrdxlP-dep_Trfase_small"/>
</dbReference>
<dbReference type="InterPro" id="IPR015424">
    <property type="entry name" value="PyrdxlP-dep_Trfase"/>
</dbReference>
<feature type="signal peptide" evidence="6">
    <location>
        <begin position="1"/>
        <end position="25"/>
    </location>
</feature>
<gene>
    <name evidence="8" type="ORF">DAI18_02830</name>
</gene>
<dbReference type="InterPro" id="IPR006311">
    <property type="entry name" value="TAT_signal"/>
</dbReference>
<feature type="domain" description="Aminotransferase class I/classII large" evidence="7">
    <location>
        <begin position="50"/>
        <end position="377"/>
    </location>
</feature>
<comment type="similarity">
    <text evidence="1">Belongs to the class-II pyridoxal-phosphate-dependent aminotransferase family. Histidinol-phosphate aminotransferase subfamily.</text>
</comment>
<dbReference type="SUPFAM" id="SSF53383">
    <property type="entry name" value="PLP-dependent transferases"/>
    <property type="match status" value="1"/>
</dbReference>
<evidence type="ECO:0000256" key="4">
    <source>
        <dbReference type="ARBA" id="ARBA00022679"/>
    </source>
</evidence>
<keyword evidence="5" id="KW-0663">Pyridoxal phosphate</keyword>
<feature type="chain" id="PRO_5015409696" description="Putative 8-amino-7-oxononanoate synthase" evidence="6">
    <location>
        <begin position="26"/>
        <end position="387"/>
    </location>
</feature>
<dbReference type="PANTHER" id="PTHR43643">
    <property type="entry name" value="HISTIDINOL-PHOSPHATE AMINOTRANSFERASE 2"/>
    <property type="match status" value="1"/>
</dbReference>
<dbReference type="GO" id="GO:0030170">
    <property type="term" value="F:pyridoxal phosphate binding"/>
    <property type="evidence" value="ECO:0007669"/>
    <property type="project" value="InterPro"/>
</dbReference>
<dbReference type="Pfam" id="PF00155">
    <property type="entry name" value="Aminotran_1_2"/>
    <property type="match status" value="1"/>
</dbReference>
<evidence type="ECO:0000256" key="5">
    <source>
        <dbReference type="ARBA" id="ARBA00022898"/>
    </source>
</evidence>
<accession>A0A2S0P6Q9</accession>
<dbReference type="InterPro" id="IPR050106">
    <property type="entry name" value="HistidinolP_aminotransfase"/>
</dbReference>
<evidence type="ECO:0000313" key="9">
    <source>
        <dbReference type="Proteomes" id="UP000244173"/>
    </source>
</evidence>
<reference evidence="8 9" key="1">
    <citation type="submission" date="2018-04" db="EMBL/GenBank/DDBJ databases">
        <title>Denitrifier Microvirgula.</title>
        <authorList>
            <person name="Anderson E."/>
            <person name="Jang J."/>
            <person name="Ishii S."/>
        </authorList>
    </citation>
    <scope>NUCLEOTIDE SEQUENCE [LARGE SCALE GENOMIC DNA]</scope>
    <source>
        <strain evidence="8 9">BE2.4</strain>
    </source>
</reference>
<dbReference type="OrthoDB" id="9813612at2"/>
<dbReference type="STRING" id="1122240.GCA_000620105_03121"/>
<keyword evidence="6" id="KW-0732">Signal</keyword>
<keyword evidence="4 8" id="KW-0808">Transferase</keyword>
<evidence type="ECO:0000256" key="1">
    <source>
        <dbReference type="ARBA" id="ARBA00007970"/>
    </source>
</evidence>
<dbReference type="InterPro" id="IPR004839">
    <property type="entry name" value="Aminotransferase_I/II_large"/>
</dbReference>
<name>A0A2S0P6Q9_9NEIS</name>
<evidence type="ECO:0000256" key="2">
    <source>
        <dbReference type="ARBA" id="ARBA00021531"/>
    </source>
</evidence>
<dbReference type="GO" id="GO:0008483">
    <property type="term" value="F:transaminase activity"/>
    <property type="evidence" value="ECO:0007669"/>
    <property type="project" value="UniProtKB-KW"/>
</dbReference>
<keyword evidence="3 8" id="KW-0032">Aminotransferase</keyword>
<keyword evidence="9" id="KW-1185">Reference proteome</keyword>
<dbReference type="PANTHER" id="PTHR43643:SF3">
    <property type="entry name" value="HISTIDINOL-PHOSPHATE AMINOTRANSFERASE"/>
    <property type="match status" value="1"/>
</dbReference>
<dbReference type="Gene3D" id="3.90.1150.10">
    <property type="entry name" value="Aspartate Aminotransferase, domain 1"/>
    <property type="match status" value="1"/>
</dbReference>
<evidence type="ECO:0000256" key="6">
    <source>
        <dbReference type="SAM" id="SignalP"/>
    </source>
</evidence>
<dbReference type="RefSeq" id="WP_107888694.1">
    <property type="nucleotide sequence ID" value="NZ_CP028519.1"/>
</dbReference>
<organism evidence="8 9">
    <name type="scientific">Microvirgula aerodenitrificans</name>
    <dbReference type="NCBI Taxonomy" id="57480"/>
    <lineage>
        <taxon>Bacteria</taxon>
        <taxon>Pseudomonadati</taxon>
        <taxon>Pseudomonadota</taxon>
        <taxon>Betaproteobacteria</taxon>
        <taxon>Neisseriales</taxon>
        <taxon>Aquaspirillaceae</taxon>
        <taxon>Microvirgula</taxon>
    </lineage>
</organism>
<dbReference type="Gene3D" id="3.40.640.10">
    <property type="entry name" value="Type I PLP-dependent aspartate aminotransferase-like (Major domain)"/>
    <property type="match status" value="1"/>
</dbReference>
<proteinExistence type="inferred from homology"/>
<dbReference type="PROSITE" id="PS51318">
    <property type="entry name" value="TAT"/>
    <property type="match status" value="1"/>
</dbReference>
<dbReference type="AlphaFoldDB" id="A0A2S0P6Q9"/>
<dbReference type="EMBL" id="CP028519">
    <property type="protein sequence ID" value="AVY93094.1"/>
    <property type="molecule type" value="Genomic_DNA"/>
</dbReference>
<evidence type="ECO:0000313" key="8">
    <source>
        <dbReference type="EMBL" id="AVY93094.1"/>
    </source>
</evidence>
<evidence type="ECO:0000259" key="7">
    <source>
        <dbReference type="Pfam" id="PF00155"/>
    </source>
</evidence>
<sequence length="387" mass="41626">MDRRTLLKSSGLLVGLAALGSRAVAQTPATAAPAANDSPAVFIPSADTPLRLNFNENSLGMSPRAKQALAAVLPGQSCRYPDDAREALVATIARLNGLSDKQVILGNGSSELIHTAVLNAALTPNAQLVVADPTFNNAEVHAKAMGLKTVKIGLTRDHVLDIAGMRAAADAHPGPSTIYLCNPNNPTATITPAAVIDKWIASAPDRVTFIVDEAYHEYVTDPRYQSAIKWVKQGRKNVIVLRTCSKVFGLAGVRVGYAFAHPDTIAQYDAHISIDNINLAGAATARASLEDAAWIRHSLASTAQGRAIAVDAFKRLHLDYMPSQANFIMHRIKGSTTAYQAEMKKRHVLVGRLFDHTDGWNRLTIGTPEEMRAFVKVLDGMRRDGLV</sequence>